<protein>
    <submittedName>
        <fullName evidence="8">Ino4 protein</fullName>
    </submittedName>
</protein>
<dbReference type="Gene3D" id="4.10.280.10">
    <property type="entry name" value="Helix-loop-helix DNA-binding domain"/>
    <property type="match status" value="1"/>
</dbReference>
<dbReference type="Pfam" id="PF23181">
    <property type="entry name" value="bHLH_INO4"/>
    <property type="match status" value="1"/>
</dbReference>
<evidence type="ECO:0000256" key="5">
    <source>
        <dbReference type="ARBA" id="ARBA00023242"/>
    </source>
</evidence>
<dbReference type="Proteomes" id="UP001377567">
    <property type="component" value="Unassembled WGS sequence"/>
</dbReference>
<comment type="subcellular location">
    <subcellularLocation>
        <location evidence="1">Nucleus</location>
    </subcellularLocation>
</comment>
<proteinExistence type="predicted"/>
<reference evidence="8 9" key="1">
    <citation type="journal article" date="2023" name="Elife">
        <title>Identification of key yeast species and microbe-microbe interactions impacting larval growth of Drosophila in the wild.</title>
        <authorList>
            <person name="Mure A."/>
            <person name="Sugiura Y."/>
            <person name="Maeda R."/>
            <person name="Honda K."/>
            <person name="Sakurai N."/>
            <person name="Takahashi Y."/>
            <person name="Watada M."/>
            <person name="Katoh T."/>
            <person name="Gotoh A."/>
            <person name="Gotoh Y."/>
            <person name="Taniguchi I."/>
            <person name="Nakamura K."/>
            <person name="Hayashi T."/>
            <person name="Katayama T."/>
            <person name="Uemura T."/>
            <person name="Hattori Y."/>
        </authorList>
    </citation>
    <scope>NUCLEOTIDE SEQUENCE [LARGE SCALE GENOMIC DNA]</scope>
    <source>
        <strain evidence="8 9">KH-74</strain>
    </source>
</reference>
<evidence type="ECO:0000313" key="9">
    <source>
        <dbReference type="Proteomes" id="UP001377567"/>
    </source>
</evidence>
<dbReference type="GO" id="GO:0000981">
    <property type="term" value="F:DNA-binding transcription factor activity, RNA polymerase II-specific"/>
    <property type="evidence" value="ECO:0007669"/>
    <property type="project" value="TreeGrafter"/>
</dbReference>
<keyword evidence="2" id="KW-0805">Transcription regulation</keyword>
<dbReference type="InterPro" id="IPR052207">
    <property type="entry name" value="Max-like/E-box_TFs"/>
</dbReference>
<dbReference type="PANTHER" id="PTHR15741">
    <property type="entry name" value="BASIC HELIX-LOOP-HELIX ZIP TRANSCRIPTION FACTOR"/>
    <property type="match status" value="1"/>
</dbReference>
<evidence type="ECO:0000256" key="4">
    <source>
        <dbReference type="ARBA" id="ARBA00023163"/>
    </source>
</evidence>
<sequence length="146" mass="16643">MLGETVLSENTPEPIGEPLSGRLAPQKANPKEVMKSVGKTEATDGKSRVKKVKRLSEDQIRINHVSSEKKRRELVRAIYDELVTLVPGLQKNENRSELIIYQKTINYLSWLYEKNEALRGQLQSSTQVSEELVWELPPTATKRQTK</sequence>
<dbReference type="SMART" id="SM00353">
    <property type="entry name" value="HLH"/>
    <property type="match status" value="1"/>
</dbReference>
<feature type="domain" description="BHLH" evidence="7">
    <location>
        <begin position="59"/>
        <end position="111"/>
    </location>
</feature>
<evidence type="ECO:0000256" key="6">
    <source>
        <dbReference type="SAM" id="MobiDB-lite"/>
    </source>
</evidence>
<dbReference type="InterPro" id="IPR057072">
    <property type="entry name" value="bHLH_INO4"/>
</dbReference>
<accession>A0AAV5RV09</accession>
<dbReference type="AlphaFoldDB" id="A0AAV5RV09"/>
<evidence type="ECO:0000256" key="2">
    <source>
        <dbReference type="ARBA" id="ARBA00023015"/>
    </source>
</evidence>
<comment type="caution">
    <text evidence="8">The sequence shown here is derived from an EMBL/GenBank/DDBJ whole genome shotgun (WGS) entry which is preliminary data.</text>
</comment>
<evidence type="ECO:0000256" key="1">
    <source>
        <dbReference type="ARBA" id="ARBA00004123"/>
    </source>
</evidence>
<organism evidence="8 9">
    <name type="scientific">Maudiozyma humilis</name>
    <name type="common">Sour dough yeast</name>
    <name type="synonym">Kazachstania humilis</name>
    <dbReference type="NCBI Taxonomy" id="51915"/>
    <lineage>
        <taxon>Eukaryota</taxon>
        <taxon>Fungi</taxon>
        <taxon>Dikarya</taxon>
        <taxon>Ascomycota</taxon>
        <taxon>Saccharomycotina</taxon>
        <taxon>Saccharomycetes</taxon>
        <taxon>Saccharomycetales</taxon>
        <taxon>Saccharomycetaceae</taxon>
        <taxon>Maudiozyma</taxon>
    </lineage>
</organism>
<dbReference type="GO" id="GO:0046983">
    <property type="term" value="F:protein dimerization activity"/>
    <property type="evidence" value="ECO:0007669"/>
    <property type="project" value="InterPro"/>
</dbReference>
<dbReference type="InterPro" id="IPR036638">
    <property type="entry name" value="HLH_DNA-bd_sf"/>
</dbReference>
<evidence type="ECO:0000313" key="8">
    <source>
        <dbReference type="EMBL" id="GMM55321.1"/>
    </source>
</evidence>
<name>A0AAV5RV09_MAUHU</name>
<dbReference type="CDD" id="cd11403">
    <property type="entry name" value="bHLH_scINO4_like"/>
    <property type="match status" value="1"/>
</dbReference>
<keyword evidence="5" id="KW-0539">Nucleus</keyword>
<dbReference type="SUPFAM" id="SSF47459">
    <property type="entry name" value="HLH, helix-loop-helix DNA-binding domain"/>
    <property type="match status" value="1"/>
</dbReference>
<keyword evidence="9" id="KW-1185">Reference proteome</keyword>
<dbReference type="GO" id="GO:0000978">
    <property type="term" value="F:RNA polymerase II cis-regulatory region sequence-specific DNA binding"/>
    <property type="evidence" value="ECO:0007669"/>
    <property type="project" value="TreeGrafter"/>
</dbReference>
<keyword evidence="3" id="KW-0238">DNA-binding</keyword>
<gene>
    <name evidence="8" type="ORF">DAKH74_019370</name>
</gene>
<dbReference type="GO" id="GO:0005634">
    <property type="term" value="C:nucleus"/>
    <property type="evidence" value="ECO:0007669"/>
    <property type="project" value="UniProtKB-SubCell"/>
</dbReference>
<dbReference type="InterPro" id="IPR011598">
    <property type="entry name" value="bHLH_dom"/>
</dbReference>
<dbReference type="PANTHER" id="PTHR15741:SF27">
    <property type="entry name" value="TRANSCRIPTION FACTOR AP-4"/>
    <property type="match status" value="1"/>
</dbReference>
<dbReference type="EMBL" id="BTGD01000005">
    <property type="protein sequence ID" value="GMM55321.1"/>
    <property type="molecule type" value="Genomic_DNA"/>
</dbReference>
<evidence type="ECO:0000256" key="3">
    <source>
        <dbReference type="ARBA" id="ARBA00023125"/>
    </source>
</evidence>
<feature type="region of interest" description="Disordered" evidence="6">
    <location>
        <begin position="1"/>
        <end position="50"/>
    </location>
</feature>
<keyword evidence="4" id="KW-0804">Transcription</keyword>
<evidence type="ECO:0000259" key="7">
    <source>
        <dbReference type="PROSITE" id="PS50888"/>
    </source>
</evidence>
<dbReference type="PROSITE" id="PS50888">
    <property type="entry name" value="BHLH"/>
    <property type="match status" value="1"/>
</dbReference>